<evidence type="ECO:0000256" key="5">
    <source>
        <dbReference type="SAM" id="SignalP"/>
    </source>
</evidence>
<dbReference type="GO" id="GO:0007005">
    <property type="term" value="P:mitochondrion organization"/>
    <property type="evidence" value="ECO:0007669"/>
    <property type="project" value="TreeGrafter"/>
</dbReference>
<dbReference type="Proteomes" id="UP000236319">
    <property type="component" value="Unassembled WGS sequence"/>
</dbReference>
<feature type="domain" description="Band 7" evidence="6">
    <location>
        <begin position="204"/>
        <end position="362"/>
    </location>
</feature>
<dbReference type="GO" id="GO:0005886">
    <property type="term" value="C:plasma membrane"/>
    <property type="evidence" value="ECO:0007669"/>
    <property type="project" value="UniProtKB-ARBA"/>
</dbReference>
<dbReference type="Pfam" id="PF16200">
    <property type="entry name" value="Band_7_C"/>
    <property type="match status" value="1"/>
</dbReference>
<dbReference type="SMART" id="SM00244">
    <property type="entry name" value="PHB"/>
    <property type="match status" value="1"/>
</dbReference>
<dbReference type="PANTHER" id="PTHR43327:SF10">
    <property type="entry name" value="STOMATIN-LIKE PROTEIN 2, MITOCHONDRIAL"/>
    <property type="match status" value="1"/>
</dbReference>
<name>A0A2H6KE06_9APIC</name>
<dbReference type="InterPro" id="IPR001972">
    <property type="entry name" value="Stomatin_HflK_fam"/>
</dbReference>
<evidence type="ECO:0000256" key="2">
    <source>
        <dbReference type="ARBA" id="ARBA00008164"/>
    </source>
</evidence>
<evidence type="ECO:0000313" key="8">
    <source>
        <dbReference type="Proteomes" id="UP000236319"/>
    </source>
</evidence>
<dbReference type="SUPFAM" id="SSF117892">
    <property type="entry name" value="Band 7/SPFH domain"/>
    <property type="match status" value="1"/>
</dbReference>
<evidence type="ECO:0000313" key="7">
    <source>
        <dbReference type="EMBL" id="GBE61228.1"/>
    </source>
</evidence>
<dbReference type="Pfam" id="PF01145">
    <property type="entry name" value="Band_7"/>
    <property type="match status" value="1"/>
</dbReference>
<feature type="chain" id="PRO_5014152522" evidence="5">
    <location>
        <begin position="20"/>
        <end position="508"/>
    </location>
</feature>
<evidence type="ECO:0000259" key="6">
    <source>
        <dbReference type="SMART" id="SM00244"/>
    </source>
</evidence>
<accession>A0A2H6KE06</accession>
<evidence type="ECO:0000256" key="1">
    <source>
        <dbReference type="ARBA" id="ARBA00004173"/>
    </source>
</evidence>
<feature type="signal peptide" evidence="5">
    <location>
        <begin position="1"/>
        <end position="19"/>
    </location>
</feature>
<sequence>MKSVAIVIFALCAALRCFAINTASSRQEPRESFSMDDVLNNIDHAGKDMESEDARLQQFSMLLESAGIPVKNPEAMEAHGRRHTHPHQSVSDKDVYDRIEALVGKSNARIITYIASIAEHMHVKPSDHTNASRERTSGFLLEQILAALEAQGSDFNYLKIEDLLGTPRYVAGAQLNQAASLPTGARHLTTVNYVHEKPGRRPHFGVVIVPQQTVYVVERFGKFSRTIGAGVHILLPLIDRISYVHSLKEDAIVLPNQTAITKDNVILQIDGVLYVKCVDPYHASYGIEDPIFAMTQMAQTTMRSELGKLSLFTTFLERDNLNKKIVEAINTAASNWGMVCMRCEIRDITLPKNIVAAMERQVEAERYKRSTILRSEGDKESEINMAMSQRQMSILKAEGEAIAERERADATAYALQKITTTLRESGTVDAVGLRLAERYISAFNNLAKQSTTVVLPANVGNVNEMITQAVTLFKALGKDAETREQPVQLMPTPSLERAPAEDNSPPSS</sequence>
<dbReference type="RefSeq" id="XP_028867471.1">
    <property type="nucleotide sequence ID" value="XM_029011638.1"/>
</dbReference>
<dbReference type="CDD" id="cd08829">
    <property type="entry name" value="SPFH_paraslipin"/>
    <property type="match status" value="1"/>
</dbReference>
<dbReference type="VEuPathDB" id="PiroplasmaDB:BOVATA_027210"/>
<keyword evidence="5" id="KW-0732">Signal</keyword>
<organism evidence="7 8">
    <name type="scientific">Babesia ovata</name>
    <dbReference type="NCBI Taxonomy" id="189622"/>
    <lineage>
        <taxon>Eukaryota</taxon>
        <taxon>Sar</taxon>
        <taxon>Alveolata</taxon>
        <taxon>Apicomplexa</taxon>
        <taxon>Aconoidasida</taxon>
        <taxon>Piroplasmida</taxon>
        <taxon>Babesiidae</taxon>
        <taxon>Babesia</taxon>
    </lineage>
</organism>
<evidence type="ECO:0000256" key="4">
    <source>
        <dbReference type="SAM" id="MobiDB-lite"/>
    </source>
</evidence>
<feature type="region of interest" description="Disordered" evidence="4">
    <location>
        <begin position="483"/>
        <end position="508"/>
    </location>
</feature>
<comment type="caution">
    <text evidence="7">The sequence shown here is derived from an EMBL/GenBank/DDBJ whole genome shotgun (WGS) entry which is preliminary data.</text>
</comment>
<dbReference type="PANTHER" id="PTHR43327">
    <property type="entry name" value="STOMATIN-LIKE PROTEIN 2, MITOCHONDRIAL"/>
    <property type="match status" value="1"/>
</dbReference>
<proteinExistence type="inferred from homology"/>
<dbReference type="Gene3D" id="3.30.479.30">
    <property type="entry name" value="Band 7 domain"/>
    <property type="match status" value="1"/>
</dbReference>
<dbReference type="GO" id="GO:0005739">
    <property type="term" value="C:mitochondrion"/>
    <property type="evidence" value="ECO:0007669"/>
    <property type="project" value="UniProtKB-SubCell"/>
</dbReference>
<comment type="subcellular location">
    <subcellularLocation>
        <location evidence="1">Mitochondrion</location>
    </subcellularLocation>
</comment>
<dbReference type="OrthoDB" id="434619at2759"/>
<dbReference type="InterPro" id="IPR036013">
    <property type="entry name" value="Band_7/SPFH_dom_sf"/>
</dbReference>
<dbReference type="GO" id="GO:0098552">
    <property type="term" value="C:side of membrane"/>
    <property type="evidence" value="ECO:0007669"/>
    <property type="project" value="UniProtKB-ARBA"/>
</dbReference>
<keyword evidence="3" id="KW-0496">Mitochondrion</keyword>
<comment type="similarity">
    <text evidence="2">Belongs to the band 7/mec-2 family.</text>
</comment>
<keyword evidence="8" id="KW-1185">Reference proteome</keyword>
<dbReference type="GeneID" id="39874998"/>
<dbReference type="AlphaFoldDB" id="A0A2H6KE06"/>
<dbReference type="InterPro" id="IPR032435">
    <property type="entry name" value="STML2-like_C"/>
</dbReference>
<gene>
    <name evidence="7" type="ORF">BOVATA_027210</name>
</gene>
<dbReference type="InterPro" id="IPR001107">
    <property type="entry name" value="Band_7"/>
</dbReference>
<reference evidence="7 8" key="1">
    <citation type="journal article" date="2017" name="BMC Genomics">
        <title>Whole-genome assembly of Babesia ovata and comparative genomics between closely related pathogens.</title>
        <authorList>
            <person name="Yamagishi J."/>
            <person name="Asada M."/>
            <person name="Hakimi H."/>
            <person name="Tanaka T.Q."/>
            <person name="Sugimoto C."/>
            <person name="Kawazu S."/>
        </authorList>
    </citation>
    <scope>NUCLEOTIDE SEQUENCE [LARGE SCALE GENOMIC DNA]</scope>
    <source>
        <strain evidence="7 8">Miyake</strain>
    </source>
</reference>
<protein>
    <submittedName>
        <fullName evidence="7">SPFH domain Band 7 family protein</fullName>
    </submittedName>
</protein>
<dbReference type="InterPro" id="IPR050710">
    <property type="entry name" value="Band7/mec-2_domain"/>
</dbReference>
<evidence type="ECO:0000256" key="3">
    <source>
        <dbReference type="ARBA" id="ARBA00023128"/>
    </source>
</evidence>
<dbReference type="FunFam" id="3.30.479.30:FF:000004">
    <property type="entry name" value="Putative membrane protease family, stomatin"/>
    <property type="match status" value="1"/>
</dbReference>
<dbReference type="EMBL" id="BDSA01000003">
    <property type="protein sequence ID" value="GBE61228.1"/>
    <property type="molecule type" value="Genomic_DNA"/>
</dbReference>
<dbReference type="PRINTS" id="PR00721">
    <property type="entry name" value="STOMATIN"/>
</dbReference>